<reference evidence="1" key="1">
    <citation type="submission" date="2023-10" db="EMBL/GenBank/DDBJ databases">
        <title>Screening of Alkalihalophilus pseudofirmusBZ-TG-HK211 and Its Alleviation of Salt Stress on Rapeseed Growth.</title>
        <authorList>
            <person name="Zhao B."/>
            <person name="Guo T."/>
        </authorList>
    </citation>
    <scope>NUCLEOTIDE SEQUENCE</scope>
    <source>
        <strain evidence="1">BZ-TG-HK211</strain>
    </source>
</reference>
<protein>
    <submittedName>
        <fullName evidence="1">Uncharacterized protein</fullName>
    </submittedName>
</protein>
<accession>A0AAJ2KWP0</accession>
<proteinExistence type="predicted"/>
<dbReference type="RefSeq" id="WP_274378529.1">
    <property type="nucleotide sequence ID" value="NZ_CP144224.1"/>
</dbReference>
<evidence type="ECO:0000313" key="2">
    <source>
        <dbReference type="Proteomes" id="UP001285636"/>
    </source>
</evidence>
<dbReference type="AlphaFoldDB" id="A0AAJ2KWP0"/>
<name>A0AAJ2KWP0_ALKPS</name>
<sequence length="44" mass="4931">MMKDLVKQVQKELSQEGRKDAVLSKEVCDKMNKAGIPFIGYCGN</sequence>
<dbReference type="Proteomes" id="UP001285636">
    <property type="component" value="Unassembled WGS sequence"/>
</dbReference>
<evidence type="ECO:0000313" key="1">
    <source>
        <dbReference type="EMBL" id="MDV2884425.1"/>
    </source>
</evidence>
<dbReference type="EMBL" id="JAWJAY010000001">
    <property type="protein sequence ID" value="MDV2884425.1"/>
    <property type="molecule type" value="Genomic_DNA"/>
</dbReference>
<comment type="caution">
    <text evidence="1">The sequence shown here is derived from an EMBL/GenBank/DDBJ whole genome shotgun (WGS) entry which is preliminary data.</text>
</comment>
<organism evidence="1 2">
    <name type="scientific">Alkalihalophilus pseudofirmus</name>
    <name type="common">Bacillus pseudofirmus</name>
    <dbReference type="NCBI Taxonomy" id="79885"/>
    <lineage>
        <taxon>Bacteria</taxon>
        <taxon>Bacillati</taxon>
        <taxon>Bacillota</taxon>
        <taxon>Bacilli</taxon>
        <taxon>Bacillales</taxon>
        <taxon>Bacillaceae</taxon>
        <taxon>Alkalihalophilus</taxon>
    </lineage>
</organism>
<gene>
    <name evidence="1" type="ORF">RYX45_04480</name>
</gene>